<evidence type="ECO:0000256" key="2">
    <source>
        <dbReference type="ARBA" id="ARBA00023125"/>
    </source>
</evidence>
<keyword evidence="2 6" id="KW-0238">DNA-binding</keyword>
<dbReference type="SMART" id="SM00346">
    <property type="entry name" value="HTH_ICLR"/>
    <property type="match status" value="1"/>
</dbReference>
<dbReference type="KEGG" id="ddz:DSYM_18490"/>
<gene>
    <name evidence="6" type="ORF">DSYM_18490</name>
</gene>
<dbReference type="Pfam" id="PF01614">
    <property type="entry name" value="IclR_C"/>
    <property type="match status" value="1"/>
</dbReference>
<dbReference type="SUPFAM" id="SSF46785">
    <property type="entry name" value="Winged helix' DNA-binding domain"/>
    <property type="match status" value="1"/>
</dbReference>
<evidence type="ECO:0000259" key="4">
    <source>
        <dbReference type="PROSITE" id="PS51077"/>
    </source>
</evidence>
<dbReference type="GO" id="GO:0045892">
    <property type="term" value="P:negative regulation of DNA-templated transcription"/>
    <property type="evidence" value="ECO:0007669"/>
    <property type="project" value="TreeGrafter"/>
</dbReference>
<dbReference type="CDD" id="cd00090">
    <property type="entry name" value="HTH_ARSR"/>
    <property type="match status" value="1"/>
</dbReference>
<dbReference type="Pfam" id="PF09339">
    <property type="entry name" value="HTH_IclR"/>
    <property type="match status" value="1"/>
</dbReference>
<reference evidence="6" key="1">
    <citation type="journal article" name="DNA Res.">
        <title>The physiological potential of anammox bacteria as revealed by their core genome structure.</title>
        <authorList>
            <person name="Okubo T."/>
            <person name="Toyoda A."/>
            <person name="Fukuhara K."/>
            <person name="Uchiyama I."/>
            <person name="Harigaya Y."/>
            <person name="Kuroiwa M."/>
            <person name="Suzuki T."/>
            <person name="Murakami Y."/>
            <person name="Suwa Y."/>
            <person name="Takami H."/>
        </authorList>
    </citation>
    <scope>NUCLEOTIDE SEQUENCE</scope>
    <source>
        <strain evidence="6">317325-3</strain>
    </source>
</reference>
<dbReference type="PANTHER" id="PTHR30136:SF24">
    <property type="entry name" value="HTH-TYPE TRANSCRIPTIONAL REPRESSOR ALLR"/>
    <property type="match status" value="1"/>
</dbReference>
<protein>
    <submittedName>
        <fullName evidence="6">DNA-binding transcriptional regulator, IclR family</fullName>
    </submittedName>
</protein>
<accession>A0A809R0I5</accession>
<feature type="domain" description="HTH iclR-type" evidence="4">
    <location>
        <begin position="10"/>
        <end position="72"/>
    </location>
</feature>
<dbReference type="Proteomes" id="UP000662914">
    <property type="component" value="Chromosome"/>
</dbReference>
<dbReference type="PROSITE" id="PS51078">
    <property type="entry name" value="ICLR_ED"/>
    <property type="match status" value="1"/>
</dbReference>
<evidence type="ECO:0000256" key="3">
    <source>
        <dbReference type="ARBA" id="ARBA00023163"/>
    </source>
</evidence>
<dbReference type="InterPro" id="IPR036390">
    <property type="entry name" value="WH_DNA-bd_sf"/>
</dbReference>
<keyword evidence="3" id="KW-0804">Transcription</keyword>
<feature type="domain" description="IclR-ED" evidence="5">
    <location>
        <begin position="73"/>
        <end position="256"/>
    </location>
</feature>
<dbReference type="GO" id="GO:0003700">
    <property type="term" value="F:DNA-binding transcription factor activity"/>
    <property type="evidence" value="ECO:0007669"/>
    <property type="project" value="TreeGrafter"/>
</dbReference>
<dbReference type="Gene3D" id="3.30.450.40">
    <property type="match status" value="1"/>
</dbReference>
<dbReference type="AlphaFoldDB" id="A0A809R0I5"/>
<proteinExistence type="predicted"/>
<dbReference type="EMBL" id="AP021857">
    <property type="protein sequence ID" value="BBO21150.1"/>
    <property type="molecule type" value="Genomic_DNA"/>
</dbReference>
<dbReference type="GO" id="GO:0003677">
    <property type="term" value="F:DNA binding"/>
    <property type="evidence" value="ECO:0007669"/>
    <property type="project" value="UniProtKB-KW"/>
</dbReference>
<name>A0A809R0I5_9PROT</name>
<dbReference type="InterPro" id="IPR029016">
    <property type="entry name" value="GAF-like_dom_sf"/>
</dbReference>
<evidence type="ECO:0000256" key="1">
    <source>
        <dbReference type="ARBA" id="ARBA00023015"/>
    </source>
</evidence>
<evidence type="ECO:0000313" key="6">
    <source>
        <dbReference type="EMBL" id="BBO21150.1"/>
    </source>
</evidence>
<evidence type="ECO:0000313" key="7">
    <source>
        <dbReference type="Proteomes" id="UP000662914"/>
    </source>
</evidence>
<dbReference type="PANTHER" id="PTHR30136">
    <property type="entry name" value="HELIX-TURN-HELIX TRANSCRIPTIONAL REGULATOR, ICLR FAMILY"/>
    <property type="match status" value="1"/>
</dbReference>
<organism evidence="6 7">
    <name type="scientific">Candidatus Desulfobacillus denitrificans</name>
    <dbReference type="NCBI Taxonomy" id="2608985"/>
    <lineage>
        <taxon>Bacteria</taxon>
        <taxon>Pseudomonadati</taxon>
        <taxon>Pseudomonadota</taxon>
        <taxon>Betaproteobacteria</taxon>
        <taxon>Candidatus Desulfobacillus</taxon>
    </lineage>
</organism>
<dbReference type="InterPro" id="IPR011991">
    <property type="entry name" value="ArsR-like_HTH"/>
</dbReference>
<evidence type="ECO:0000259" key="5">
    <source>
        <dbReference type="PROSITE" id="PS51078"/>
    </source>
</evidence>
<sequence length="256" mass="27864">MPIPADEQHTSASLRAIALLEAIAGADGPLGLVELMQATGLPKPTVHRIASLLEEAGLLVREAEGKRFAPGPRLASLGLAALTHTAWRAPRHAILKALVGEIGETCNLTLLDGTEVVYLDRVEAAWPLRLHFQTGSRVPAHCSASGKLLLSLLPARERRRILEALPYSYHTPNTLTRRRDLEEALKRIRRERLSTDNEEYLDGTVCVAVPVESKARRVAAALAVHAPTTRMSLQQALQCVPALRRAAARLADSFPD</sequence>
<dbReference type="PROSITE" id="PS51077">
    <property type="entry name" value="HTH_ICLR"/>
    <property type="match status" value="1"/>
</dbReference>
<dbReference type="SUPFAM" id="SSF55781">
    <property type="entry name" value="GAF domain-like"/>
    <property type="match status" value="1"/>
</dbReference>
<dbReference type="InterPro" id="IPR014757">
    <property type="entry name" value="Tscrpt_reg_IclR_C"/>
</dbReference>
<keyword evidence="1" id="KW-0805">Transcription regulation</keyword>
<dbReference type="InterPro" id="IPR005471">
    <property type="entry name" value="Tscrpt_reg_IclR_N"/>
</dbReference>
<dbReference type="InterPro" id="IPR036388">
    <property type="entry name" value="WH-like_DNA-bd_sf"/>
</dbReference>
<dbReference type="Gene3D" id="1.10.10.10">
    <property type="entry name" value="Winged helix-like DNA-binding domain superfamily/Winged helix DNA-binding domain"/>
    <property type="match status" value="1"/>
</dbReference>
<dbReference type="InterPro" id="IPR050707">
    <property type="entry name" value="HTH_MetabolicPath_Reg"/>
</dbReference>